<gene>
    <name evidence="1" type="ORF">NW77_132</name>
</gene>
<organism evidence="1 2">
    <name type="scientific">Erwinia phage phiEa2809</name>
    <dbReference type="NCBI Taxonomy" id="1564096"/>
    <lineage>
        <taxon>Viruses</taxon>
        <taxon>Duplodnaviria</taxon>
        <taxon>Heunggongvirae</taxon>
        <taxon>Uroviricota</taxon>
        <taxon>Caudoviricetes</taxon>
        <taxon>Pantevenvirales</taxon>
        <taxon>Ackermannviridae</taxon>
        <taxon>Nezavisimistyvirus</taxon>
        <taxon>Nezavisimistyvirus Ea2809</taxon>
    </lineage>
</organism>
<dbReference type="KEGG" id="vg:24623259"/>
<dbReference type="GeneID" id="24623259"/>
<name>A0A0A0YSZ3_9CAUD</name>
<proteinExistence type="predicted"/>
<evidence type="ECO:0000313" key="1">
    <source>
        <dbReference type="EMBL" id="AIX13140.1"/>
    </source>
</evidence>
<keyword evidence="2" id="KW-1185">Reference proteome</keyword>
<dbReference type="OrthoDB" id="13084at10239"/>
<protein>
    <submittedName>
        <fullName evidence="1">Uncharacterized protein</fullName>
    </submittedName>
</protein>
<reference evidence="1 2" key="1">
    <citation type="submission" date="2014-10" db="EMBL/GenBank/DDBJ databases">
        <title>Characterization of a new ViI-like Erwinia amylovora bacteriophage.</title>
        <authorList>
            <person name="Lagonenko A.L."/>
            <person name="Valentovich L.N."/>
        </authorList>
    </citation>
    <scope>NUCLEOTIDE SEQUENCE [LARGE SCALE GENOMIC DNA]</scope>
</reference>
<sequence length="151" mass="16453">MTTSKLFEAVEDDAPIWVGIFNGSTIEIYDRPETGAEEIYSSADTIEKAATDLAAFLDSAQPEDYRAERTPDVTDEVVVYVGNSPWTSFSIEGSEDGQMVVAGDIQLDDAELDYLQQNGVLPDPDKFGDVTIDMDNPDDDFWVSPSGAGVE</sequence>
<evidence type="ECO:0000313" key="2">
    <source>
        <dbReference type="Proteomes" id="UP000030322"/>
    </source>
</evidence>
<dbReference type="EMBL" id="KP037007">
    <property type="protein sequence ID" value="AIX13140.1"/>
    <property type="molecule type" value="Genomic_DNA"/>
</dbReference>
<dbReference type="RefSeq" id="YP_009147644.1">
    <property type="nucleotide sequence ID" value="NC_027340.1"/>
</dbReference>
<dbReference type="Proteomes" id="UP000030322">
    <property type="component" value="Segment"/>
</dbReference>
<accession>A0A0A0YSZ3</accession>